<feature type="signal peptide" evidence="2">
    <location>
        <begin position="1"/>
        <end position="20"/>
    </location>
</feature>
<protein>
    <submittedName>
        <fullName evidence="3">Uncharacterized protein</fullName>
    </submittedName>
</protein>
<keyword evidence="4" id="KW-1185">Reference proteome</keyword>
<evidence type="ECO:0000256" key="1">
    <source>
        <dbReference type="SAM" id="MobiDB-lite"/>
    </source>
</evidence>
<comment type="caution">
    <text evidence="3">The sequence shown here is derived from an EMBL/GenBank/DDBJ whole genome shotgun (WGS) entry which is preliminary data.</text>
</comment>
<evidence type="ECO:0000256" key="2">
    <source>
        <dbReference type="SAM" id="SignalP"/>
    </source>
</evidence>
<dbReference type="Proteomes" id="UP000619041">
    <property type="component" value="Unassembled WGS sequence"/>
</dbReference>
<evidence type="ECO:0000313" key="4">
    <source>
        <dbReference type="Proteomes" id="UP000619041"/>
    </source>
</evidence>
<keyword evidence="2" id="KW-0732">Signal</keyword>
<gene>
    <name evidence="3" type="ORF">GCM10011515_26530</name>
</gene>
<organism evidence="3 4">
    <name type="scientific">Tsuneonella deserti</name>
    <dbReference type="NCBI Taxonomy" id="2035528"/>
    <lineage>
        <taxon>Bacteria</taxon>
        <taxon>Pseudomonadati</taxon>
        <taxon>Pseudomonadota</taxon>
        <taxon>Alphaproteobacteria</taxon>
        <taxon>Sphingomonadales</taxon>
        <taxon>Erythrobacteraceae</taxon>
        <taxon>Tsuneonella</taxon>
    </lineage>
</organism>
<evidence type="ECO:0000313" key="3">
    <source>
        <dbReference type="EMBL" id="GGE05687.1"/>
    </source>
</evidence>
<proteinExistence type="predicted"/>
<reference evidence="4" key="1">
    <citation type="journal article" date="2019" name="Int. J. Syst. Evol. Microbiol.">
        <title>The Global Catalogue of Microorganisms (GCM) 10K type strain sequencing project: providing services to taxonomists for standard genome sequencing and annotation.</title>
        <authorList>
            <consortium name="The Broad Institute Genomics Platform"/>
            <consortium name="The Broad Institute Genome Sequencing Center for Infectious Disease"/>
            <person name="Wu L."/>
            <person name="Ma J."/>
        </authorList>
    </citation>
    <scope>NUCLEOTIDE SEQUENCE [LARGE SCALE GENOMIC DNA]</scope>
    <source>
        <strain evidence="4">CGMCC 1.15959</strain>
    </source>
</reference>
<dbReference type="EMBL" id="BMKL01000001">
    <property type="protein sequence ID" value="GGE05687.1"/>
    <property type="molecule type" value="Genomic_DNA"/>
</dbReference>
<accession>A0ABQ1SAZ9</accession>
<feature type="region of interest" description="Disordered" evidence="1">
    <location>
        <begin position="376"/>
        <end position="403"/>
    </location>
</feature>
<feature type="compositionally biased region" description="Low complexity" evidence="1">
    <location>
        <begin position="376"/>
        <end position="390"/>
    </location>
</feature>
<name>A0ABQ1SAZ9_9SPHN</name>
<feature type="chain" id="PRO_5045039660" evidence="2">
    <location>
        <begin position="21"/>
        <end position="416"/>
    </location>
</feature>
<sequence length="416" mass="42860">MGMKLRFLAGAAVIACSAGAVMIAAPAVSQGASGPIARYTVDASTTSGLGAMGAGGGFGAAMGMLRGGGGQVAHELLLRLGSSRTATGAPKADHFVPQGTGLAPSVPLVTPERARSEPYTPGTMPQGQMPRGRLLLYWGCGEHAPKGQPVVIDFAKMAKGQVPPGLFAQGVNLPDDWEVLASNSTTYGEWPNARDSRSVPARSSLLGPHKVVSTYAPQIDFTLADDFMPALQPRSANLPSGAVRLDWNALPRATGYYAWLMGAKSGGGQDADMVWWSSSSTQQFGGALAGWLSPAAVAKLVSAGTVMPSTQISCTVPAEVKQAAGEVAMTQLYGYGPQADFAYPPRPANAKAAWKPDWIARVRFRSNSTIMLGMPGMDGMGQADGADSSSAPPPSGKPKCKKGLAGIAQRAAGLCE</sequence>